<accession>A0ABP0IE36</accession>
<feature type="non-terminal residue" evidence="2">
    <location>
        <position position="1271"/>
    </location>
</feature>
<feature type="region of interest" description="Disordered" evidence="1">
    <location>
        <begin position="731"/>
        <end position="783"/>
    </location>
</feature>
<evidence type="ECO:0000313" key="2">
    <source>
        <dbReference type="EMBL" id="CAK9000131.1"/>
    </source>
</evidence>
<evidence type="ECO:0000313" key="3">
    <source>
        <dbReference type="Proteomes" id="UP001642464"/>
    </source>
</evidence>
<dbReference type="EMBL" id="CAXAMM010003496">
    <property type="protein sequence ID" value="CAK9000131.1"/>
    <property type="molecule type" value="Genomic_DNA"/>
</dbReference>
<evidence type="ECO:0000256" key="1">
    <source>
        <dbReference type="SAM" id="MobiDB-lite"/>
    </source>
</evidence>
<feature type="compositionally biased region" description="Polar residues" evidence="1">
    <location>
        <begin position="761"/>
        <end position="770"/>
    </location>
</feature>
<comment type="caution">
    <text evidence="2">The sequence shown here is derived from an EMBL/GenBank/DDBJ whole genome shotgun (WGS) entry which is preliminary data.</text>
</comment>
<protein>
    <submittedName>
        <fullName evidence="2">Uncharacterized protein</fullName>
    </submittedName>
</protein>
<feature type="compositionally biased region" description="Basic and acidic residues" evidence="1">
    <location>
        <begin position="945"/>
        <end position="960"/>
    </location>
</feature>
<proteinExistence type="predicted"/>
<name>A0ABP0IE36_9DINO</name>
<reference evidence="2 3" key="1">
    <citation type="submission" date="2024-02" db="EMBL/GenBank/DDBJ databases">
        <authorList>
            <person name="Chen Y."/>
            <person name="Shah S."/>
            <person name="Dougan E. K."/>
            <person name="Thang M."/>
            <person name="Chan C."/>
        </authorList>
    </citation>
    <scope>NUCLEOTIDE SEQUENCE [LARGE SCALE GENOMIC DNA]</scope>
</reference>
<organism evidence="2 3">
    <name type="scientific">Durusdinium trenchii</name>
    <dbReference type="NCBI Taxonomy" id="1381693"/>
    <lineage>
        <taxon>Eukaryota</taxon>
        <taxon>Sar</taxon>
        <taxon>Alveolata</taxon>
        <taxon>Dinophyceae</taxon>
        <taxon>Suessiales</taxon>
        <taxon>Symbiodiniaceae</taxon>
        <taxon>Durusdinium</taxon>
    </lineage>
</organism>
<keyword evidence="3" id="KW-1185">Reference proteome</keyword>
<feature type="region of interest" description="Disordered" evidence="1">
    <location>
        <begin position="937"/>
        <end position="960"/>
    </location>
</feature>
<gene>
    <name evidence="2" type="ORF">SCF082_LOCUS6367</name>
</gene>
<sequence length="1271" mass="142154">LGIVDLKESYHSITQSSTVVILELASKKKQRRYKEEPPDVRAKAFDLGRKKYSLLLANVIKLAKLPVVQLVNVLDDPDSGWLHLFAARRANTLKNRYESWKPFQTWLELHRNRTFPVSCKDIIDYMQFRVDEGCGKTVPESFSIALNLIEVLGRVPEDMQLSKDPLWLGHVKSWTAELSADSPPRRTAEMYTVAMIVSLELTVGNEDEPIFSRALAWVVLVMIWAALRCDDVQAILPHRSLLLRSGLKLLLGKTKTTGPDKPQKEVVAHVRRILSLTGVDWLQIGYDIWESEQFSFRRDYLVMEPRRGWDGVRRKFVTPSDLASLIRKLLSSLRVSLCRNSCWELAPAQLLLPDGLECHFSGHSPRNFLTSVAACLGFSKDMRAYLGRWSIGMTSSEEYVRTARQVVFRIQRAVNRSIVEGREEEYFEDEAIDSLCKAAEANGANPNRIRRRRSVMTPVSGKNCLGSVFPVLVIRDEDCQVIPVIEDDANSVLLEEEARSALAIDSKREAPTDSTKYFVTVSRRAGHRRLHLVGCFVKPSNCMEVRMTNSVTAEDFDSVCRACRKKMLSENGKETPEESSSTASSSSTCAVMAAGMSEAEQKQFVSDSMDSDLQFVLADSGVALENQVAIARHYGSLRKFRAIGDSRAEVRRACLADFAIPQDTPGGRSQTASVVSSWEVAQEYISKEVEIRAEAKVLGQPCALQVHERQAMLKAVEQVYGVLQEAESPSSDYLSVKAEETESNEPQAAPLDEVTSKKDSTTSGMQSGLDSSGHIRITRTKTKAKLPSTTEDYRRVMRVEMNAWLCMAARYKAKAWLHGLTPDPFNRFVDYILGDRVYNIQVPSLQGEGLQKVKPDWSIILAYEHKLRKEAFKLVIREGFTLADALRSVIRDADLKETYFTTPVALRAAMASERPSPNKFQRTGFKGFGDSKGNWKGAGKTWKGSRGDKGGKGGKGGKGEVRKELQGLQLAWRTPDGRDLCFAYNAGSCDGKCNRVHQCRVKGCYADHPAVKHKELVKVMYLFAGKRRQADVGFPRFDPSFRYLGETVQQCIPDVRTAAFALVTGKYQTSPFAGEPLESLRARWGGLLADPADALVIDKDQPFLLRGLAQWLSVFEDPDAGWLVDAEDSFATGVPLGVDAPLPRSPQVFPEKVRHRKLDDSDFNPVASNYPSAQLSTSELESKFREEELLGRMYPTRYSVLREEYGEDRIRIASMAAIAKPDGSVRPLHDGTHSVQVNNRIVYKDQIQCPGPPEVASVVRESVETREAPFC</sequence>
<dbReference type="Proteomes" id="UP001642464">
    <property type="component" value="Unassembled WGS sequence"/>
</dbReference>
<feature type="non-terminal residue" evidence="2">
    <location>
        <position position="1"/>
    </location>
</feature>